<feature type="transmembrane region" description="Helical" evidence="5">
    <location>
        <begin position="75"/>
        <end position="104"/>
    </location>
</feature>
<dbReference type="PANTHER" id="PTHR31395:SF23">
    <property type="entry name" value="GEO05642P1"/>
    <property type="match status" value="1"/>
</dbReference>
<dbReference type="GO" id="GO:0016020">
    <property type="term" value="C:membrane"/>
    <property type="evidence" value="ECO:0007669"/>
    <property type="project" value="UniProtKB-SubCell"/>
</dbReference>
<dbReference type="InterPro" id="IPR053891">
    <property type="entry name" value="Shisa_N"/>
</dbReference>
<evidence type="ECO:0000256" key="1">
    <source>
        <dbReference type="ARBA" id="ARBA00004370"/>
    </source>
</evidence>
<dbReference type="OrthoDB" id="8197043at2759"/>
<keyword evidence="8" id="KW-1185">Reference proteome</keyword>
<keyword evidence="3 5" id="KW-1133">Transmembrane helix</keyword>
<dbReference type="InterPro" id="IPR026910">
    <property type="entry name" value="Shisa"/>
</dbReference>
<organism evidence="7 8">
    <name type="scientific">Allacma fusca</name>
    <dbReference type="NCBI Taxonomy" id="39272"/>
    <lineage>
        <taxon>Eukaryota</taxon>
        <taxon>Metazoa</taxon>
        <taxon>Ecdysozoa</taxon>
        <taxon>Arthropoda</taxon>
        <taxon>Hexapoda</taxon>
        <taxon>Collembola</taxon>
        <taxon>Symphypleona</taxon>
        <taxon>Sminthuridae</taxon>
        <taxon>Allacma</taxon>
    </lineage>
</organism>
<dbReference type="Pfam" id="PF13908">
    <property type="entry name" value="Shisa_N"/>
    <property type="match status" value="1"/>
</dbReference>
<sequence length="140" mass="15946">MKAEYLMFAVLEHEYCSGYTDNFGKWNTGFYCPQTDSMTAVYCCETPTFKYCCTIRQGNDDDINESTSFFIRTPVMVGIITGVTLVLLFITVTSCFFCSCCFVYKKRRAHLTGGETFHHCRSRSDFQSTAAPPVLIFNFS</sequence>
<dbReference type="PANTHER" id="PTHR31395">
    <property type="entry name" value="SHISA"/>
    <property type="match status" value="1"/>
</dbReference>
<name>A0A8J2KQW1_9HEXA</name>
<evidence type="ECO:0000259" key="6">
    <source>
        <dbReference type="Pfam" id="PF13908"/>
    </source>
</evidence>
<evidence type="ECO:0000256" key="3">
    <source>
        <dbReference type="ARBA" id="ARBA00022989"/>
    </source>
</evidence>
<reference evidence="7" key="1">
    <citation type="submission" date="2021-06" db="EMBL/GenBank/DDBJ databases">
        <authorList>
            <person name="Hodson N. C."/>
            <person name="Mongue J. A."/>
            <person name="Jaron S. K."/>
        </authorList>
    </citation>
    <scope>NUCLEOTIDE SEQUENCE</scope>
</reference>
<evidence type="ECO:0000256" key="4">
    <source>
        <dbReference type="ARBA" id="ARBA00023136"/>
    </source>
</evidence>
<keyword evidence="4 5" id="KW-0472">Membrane</keyword>
<dbReference type="EMBL" id="CAJVCH010525812">
    <property type="protein sequence ID" value="CAG7822242.1"/>
    <property type="molecule type" value="Genomic_DNA"/>
</dbReference>
<evidence type="ECO:0000313" key="8">
    <source>
        <dbReference type="Proteomes" id="UP000708208"/>
    </source>
</evidence>
<feature type="domain" description="Shisa N-terminal" evidence="6">
    <location>
        <begin position="13"/>
        <end position="56"/>
    </location>
</feature>
<evidence type="ECO:0000256" key="2">
    <source>
        <dbReference type="ARBA" id="ARBA00022692"/>
    </source>
</evidence>
<accession>A0A8J2KQW1</accession>
<dbReference type="Proteomes" id="UP000708208">
    <property type="component" value="Unassembled WGS sequence"/>
</dbReference>
<protein>
    <recommendedName>
        <fullName evidence="6">Shisa N-terminal domain-containing protein</fullName>
    </recommendedName>
</protein>
<proteinExistence type="predicted"/>
<comment type="caution">
    <text evidence="7">The sequence shown here is derived from an EMBL/GenBank/DDBJ whole genome shotgun (WGS) entry which is preliminary data.</text>
</comment>
<evidence type="ECO:0000256" key="5">
    <source>
        <dbReference type="SAM" id="Phobius"/>
    </source>
</evidence>
<dbReference type="AlphaFoldDB" id="A0A8J2KQW1"/>
<keyword evidence="2 5" id="KW-0812">Transmembrane</keyword>
<gene>
    <name evidence="7" type="ORF">AFUS01_LOCUS32525</name>
</gene>
<evidence type="ECO:0000313" key="7">
    <source>
        <dbReference type="EMBL" id="CAG7822242.1"/>
    </source>
</evidence>
<comment type="subcellular location">
    <subcellularLocation>
        <location evidence="1">Membrane</location>
    </subcellularLocation>
</comment>